<gene>
    <name evidence="1" type="ORF">NATSA_12240</name>
</gene>
<sequence>MSSIITKPDELRDALKNADNMPLPDQVLMVTPDHFSVDYIINPHMEGNVGTVNPEAARWQWEVVRDKFRHLGLKMHEITGQPGLPDMVFSANQSLPYVDSKGHRHALMSIMHSDQRKDEVPFFEQWYRQNGYEIHYLNPQEINDFEGMGDAIWHFKKRLLWGGFGYRSSRKAYEHISRTLDVPVVILELIHPSFYHLDTCFCILNSDSVLIYPPAFTKDGLELIHTAFSNVIEAPEKEAEELFACNASCPDGRKVIIQKGCNEVNKALKKLGFAFLEVDTSEFLKSGGSVFCMKMLLW</sequence>
<organism evidence="1 2">
    <name type="scientific">Natronogracilivirga saccharolytica</name>
    <dbReference type="NCBI Taxonomy" id="2812953"/>
    <lineage>
        <taxon>Bacteria</taxon>
        <taxon>Pseudomonadati</taxon>
        <taxon>Balneolota</taxon>
        <taxon>Balneolia</taxon>
        <taxon>Balneolales</taxon>
        <taxon>Cyclonatronaceae</taxon>
        <taxon>Natronogracilivirga</taxon>
    </lineage>
</organism>
<dbReference type="EMBL" id="JAFIDN010000010">
    <property type="protein sequence ID" value="MBP3193439.1"/>
    <property type="molecule type" value="Genomic_DNA"/>
</dbReference>
<dbReference type="Gene3D" id="3.75.10.10">
    <property type="entry name" value="L-arginine/glycine Amidinotransferase, Chain A"/>
    <property type="match status" value="1"/>
</dbReference>
<evidence type="ECO:0000313" key="2">
    <source>
        <dbReference type="Proteomes" id="UP000673975"/>
    </source>
</evidence>
<dbReference type="Pfam" id="PF19420">
    <property type="entry name" value="DDAH_eukar"/>
    <property type="match status" value="1"/>
</dbReference>
<proteinExistence type="predicted"/>
<protein>
    <recommendedName>
        <fullName evidence="3">Amidinotransferase</fullName>
    </recommendedName>
</protein>
<reference evidence="1" key="1">
    <citation type="submission" date="2021-02" db="EMBL/GenBank/DDBJ databases">
        <title>Natronogracilivirga saccharolytica gen. nov. sp. nov. a new anaerobic, haloalkiliphilic carbohydrate-fermenting bacterium from soda lake and proposing of Cyclonatronumiaceae fam. nov. in the phylum Balneolaeota.</title>
        <authorList>
            <person name="Zhilina T.N."/>
            <person name="Sorokin D.Y."/>
            <person name="Zavarzina D.G."/>
            <person name="Toshchakov S.V."/>
            <person name="Kublanov I.V."/>
        </authorList>
    </citation>
    <scope>NUCLEOTIDE SEQUENCE</scope>
    <source>
        <strain evidence="1">Z-1702</strain>
    </source>
</reference>
<name>A0A8J7RT85_9BACT</name>
<comment type="caution">
    <text evidence="1">The sequence shown here is derived from an EMBL/GenBank/DDBJ whole genome shotgun (WGS) entry which is preliminary data.</text>
</comment>
<dbReference type="AlphaFoldDB" id="A0A8J7RT85"/>
<dbReference type="Proteomes" id="UP000673975">
    <property type="component" value="Unassembled WGS sequence"/>
</dbReference>
<evidence type="ECO:0000313" key="1">
    <source>
        <dbReference type="EMBL" id="MBP3193439.1"/>
    </source>
</evidence>
<dbReference type="SUPFAM" id="SSF55909">
    <property type="entry name" value="Pentein"/>
    <property type="match status" value="1"/>
</dbReference>
<keyword evidence="2" id="KW-1185">Reference proteome</keyword>
<accession>A0A8J7RT85</accession>
<evidence type="ECO:0008006" key="3">
    <source>
        <dbReference type="Google" id="ProtNLM"/>
    </source>
</evidence>
<dbReference type="RefSeq" id="WP_210512896.1">
    <property type="nucleotide sequence ID" value="NZ_JAFIDN010000010.1"/>
</dbReference>